<gene>
    <name evidence="1" type="ORF">SAMN05216550_103160</name>
</gene>
<evidence type="ECO:0000313" key="2">
    <source>
        <dbReference type="Proteomes" id="UP000183529"/>
    </source>
</evidence>
<evidence type="ECO:0000313" key="1">
    <source>
        <dbReference type="EMBL" id="SEJ20801.1"/>
    </source>
</evidence>
<dbReference type="EMBL" id="FNZM01000003">
    <property type="protein sequence ID" value="SEJ20801.1"/>
    <property type="molecule type" value="Genomic_DNA"/>
</dbReference>
<accession>A0A1A5XBD6</accession>
<sequence length="286" mass="32285">MSPRADLARGAPPFARTARPGEDAHAACLLTGRVVHERLRPAHHAFAYPLFQICCDLDRLDALQCGWFGIDRRRVFSLDPRDYGPRDGRALAPWMRARLADAGIPADGAIWLQTLPRIFGHAFNPVSFWYCYDRAGRLRALYADVRNTFGAHHGYLLSAPDHAPIGNTTELQCRKTFHVSPFCRVEGHYRFRVRQHGARLVTAIDYVDSLGVLLRTAIAMRAEPLDARRAFGALLRQPLLTPGVVLRIHWQALRLWLKRVPFFGKHPPTPHASDASLRPTDHEARS</sequence>
<dbReference type="Pfam" id="PF07103">
    <property type="entry name" value="DUF1365"/>
    <property type="match status" value="1"/>
</dbReference>
<name>A0A1A5XBD6_9BURK</name>
<dbReference type="OrthoDB" id="9778801at2"/>
<comment type="caution">
    <text evidence="1">The sequence shown here is derived from an EMBL/GenBank/DDBJ whole genome shotgun (WGS) entry which is preliminary data.</text>
</comment>
<dbReference type="PANTHER" id="PTHR33973:SF4">
    <property type="entry name" value="OS07G0153300 PROTEIN"/>
    <property type="match status" value="1"/>
</dbReference>
<dbReference type="RefSeq" id="WP_065060944.1">
    <property type="nucleotide sequence ID" value="NZ_CADFGN010000001.1"/>
</dbReference>
<dbReference type="PANTHER" id="PTHR33973">
    <property type="entry name" value="OS07G0153300 PROTEIN"/>
    <property type="match status" value="1"/>
</dbReference>
<protein>
    <submittedName>
        <fullName evidence="1">Uncharacterized protein</fullName>
    </submittedName>
</protein>
<dbReference type="Proteomes" id="UP000183529">
    <property type="component" value="Unassembled WGS sequence"/>
</dbReference>
<dbReference type="InterPro" id="IPR010775">
    <property type="entry name" value="DUF1365"/>
</dbReference>
<dbReference type="AlphaFoldDB" id="A0A1A5XBD6"/>
<proteinExistence type="predicted"/>
<organism evidence="1 2">
    <name type="scientific">Paraburkholderia tropica</name>
    <dbReference type="NCBI Taxonomy" id="92647"/>
    <lineage>
        <taxon>Bacteria</taxon>
        <taxon>Pseudomonadati</taxon>
        <taxon>Pseudomonadota</taxon>
        <taxon>Betaproteobacteria</taxon>
        <taxon>Burkholderiales</taxon>
        <taxon>Burkholderiaceae</taxon>
        <taxon>Paraburkholderia</taxon>
    </lineage>
</organism>
<reference evidence="1 2" key="1">
    <citation type="submission" date="2016-10" db="EMBL/GenBank/DDBJ databases">
        <authorList>
            <person name="Varghese N."/>
            <person name="Submissions S."/>
        </authorList>
    </citation>
    <scope>NUCLEOTIDE SEQUENCE [LARGE SCALE GENOMIC DNA]</scope>
    <source>
        <strain evidence="1 2">LMG 22274</strain>
    </source>
</reference>